<dbReference type="STRING" id="4072.A0A1U8HBX4"/>
<dbReference type="InterPro" id="IPR050665">
    <property type="entry name" value="Cytochrome_P450_Monooxygen"/>
</dbReference>
<keyword evidence="7 12" id="KW-0560">Oxidoreductase</keyword>
<feature type="binding site" description="axial binding residue" evidence="11">
    <location>
        <position position="466"/>
    </location>
    <ligand>
        <name>heme</name>
        <dbReference type="ChEBI" id="CHEBI:30413"/>
    </ligand>
    <ligandPart>
        <name>Fe</name>
        <dbReference type="ChEBI" id="CHEBI:18248"/>
    </ligandPart>
</feature>
<comment type="cofactor">
    <cofactor evidence="11">
        <name>heme</name>
        <dbReference type="ChEBI" id="CHEBI:30413"/>
    </cofactor>
</comment>
<dbReference type="GO" id="GO:0009753">
    <property type="term" value="P:response to jasmonic acid"/>
    <property type="evidence" value="ECO:0007669"/>
    <property type="project" value="UniProtKB-ARBA"/>
</dbReference>
<evidence type="ECO:0000256" key="5">
    <source>
        <dbReference type="ARBA" id="ARBA00022723"/>
    </source>
</evidence>
<dbReference type="PROSITE" id="PS00086">
    <property type="entry name" value="CYTOCHROME_P450"/>
    <property type="match status" value="1"/>
</dbReference>
<evidence type="ECO:0000256" key="8">
    <source>
        <dbReference type="ARBA" id="ARBA00023004"/>
    </source>
</evidence>
<evidence type="ECO:0000256" key="4">
    <source>
        <dbReference type="ARBA" id="ARBA00022692"/>
    </source>
</evidence>
<dbReference type="InterPro" id="IPR002401">
    <property type="entry name" value="Cyt_P450_E_grp-I"/>
</dbReference>
<dbReference type="PRINTS" id="PR00463">
    <property type="entry name" value="EP450I"/>
</dbReference>
<accession>A0A1U8HBX4</accession>
<keyword evidence="9 12" id="KW-0503">Monooxygenase</keyword>
<evidence type="ECO:0000256" key="9">
    <source>
        <dbReference type="ARBA" id="ARBA00023033"/>
    </source>
</evidence>
<evidence type="ECO:0000256" key="3">
    <source>
        <dbReference type="ARBA" id="ARBA00022617"/>
    </source>
</evidence>
<dbReference type="Gramene" id="PHT76776">
    <property type="protein sequence ID" value="PHT76776"/>
    <property type="gene ID" value="T459_20298"/>
</dbReference>
<evidence type="ECO:0000256" key="1">
    <source>
        <dbReference type="ARBA" id="ARBA00004370"/>
    </source>
</evidence>
<dbReference type="Gene3D" id="1.10.630.10">
    <property type="entry name" value="Cytochrome P450"/>
    <property type="match status" value="1"/>
</dbReference>
<dbReference type="FunFam" id="1.10.630.10:FF:000029">
    <property type="entry name" value="Cytochrome P450 734A1"/>
    <property type="match status" value="1"/>
</dbReference>
<dbReference type="Pfam" id="PF00067">
    <property type="entry name" value="p450"/>
    <property type="match status" value="1"/>
</dbReference>
<feature type="transmembrane region" description="Helical" evidence="13">
    <location>
        <begin position="6"/>
        <end position="28"/>
    </location>
</feature>
<dbReference type="KEGG" id="cann:107878457"/>
<dbReference type="GO" id="GO:0005506">
    <property type="term" value="F:iron ion binding"/>
    <property type="evidence" value="ECO:0007669"/>
    <property type="project" value="InterPro"/>
</dbReference>
<dbReference type="PRINTS" id="PR00385">
    <property type="entry name" value="P450"/>
</dbReference>
<keyword evidence="5 11" id="KW-0479">Metal-binding</keyword>
<dbReference type="OrthoDB" id="1470350at2759"/>
<dbReference type="GO" id="GO:0016705">
    <property type="term" value="F:oxidoreductase activity, acting on paired donors, with incorporation or reduction of molecular oxygen"/>
    <property type="evidence" value="ECO:0007669"/>
    <property type="project" value="InterPro"/>
</dbReference>
<evidence type="ECO:0000256" key="6">
    <source>
        <dbReference type="ARBA" id="ARBA00022989"/>
    </source>
</evidence>
<sequence>MEIPYYYYYYLVSFVLTTTFVIHAWKLLNWAWFKPKKLEKCLRKQGLKGNSYKLIFGNLKELSKSLEVAKSKPLNVSDDDLAPRLFPYYVETIKKYGKNCFIWNGPMPMVFVWDPEEIKEVFTKYAVYHKAPLTKLQATGVISYDEDKWAKHRKILNPAFHMEKLKNMLPAFQLSCSEMVSEWKEAVSAKGGSCDLDIWPDLERWTSDVISRAAFGSNFEEGRKIFELQKEQAEHATEVSSTIYILGLWSFPTKRNRRMKAIEKEVQAIIRGMIDKRVKGMKAGEANTEDLLGILLESNFREIEEHGNKNFGMTTQEVIQECKLFYFAGQVINAVLVVWTMVLLSRHPEWQARARQEVLQVIGSGTLEFDVLNRLKILTMILHESLRLYPPAGDLSRTVTTKTKLGELILPEGVMLNLPIILLHHDKEIWGEDAMEFKPERFSEGVSKATKGQMTYFPFGGGPRICIGQNFAMIEAKMALAMILQNFSFELSPSYTHAPQTIVTMQPQYGAPLILHGL</sequence>
<keyword evidence="3 11" id="KW-0349">Heme</keyword>
<comment type="similarity">
    <text evidence="2 12">Belongs to the cytochrome P450 family.</text>
</comment>
<dbReference type="GO" id="GO:0009820">
    <property type="term" value="P:alkaloid metabolic process"/>
    <property type="evidence" value="ECO:0007669"/>
    <property type="project" value="UniProtKB-ARBA"/>
</dbReference>
<organism evidence="14 15">
    <name type="scientific">Capsicum annuum</name>
    <name type="common">Capsicum pepper</name>
    <dbReference type="NCBI Taxonomy" id="4072"/>
    <lineage>
        <taxon>Eukaryota</taxon>
        <taxon>Viridiplantae</taxon>
        <taxon>Streptophyta</taxon>
        <taxon>Embryophyta</taxon>
        <taxon>Tracheophyta</taxon>
        <taxon>Spermatophyta</taxon>
        <taxon>Magnoliopsida</taxon>
        <taxon>eudicotyledons</taxon>
        <taxon>Gunneridae</taxon>
        <taxon>Pentapetalae</taxon>
        <taxon>asterids</taxon>
        <taxon>lamiids</taxon>
        <taxon>Solanales</taxon>
        <taxon>Solanaceae</taxon>
        <taxon>Solanoideae</taxon>
        <taxon>Capsiceae</taxon>
        <taxon>Capsicum</taxon>
    </lineage>
</organism>
<protein>
    <submittedName>
        <fullName evidence="14">Cytochrome</fullName>
    </submittedName>
</protein>
<dbReference type="EMBL" id="AYRZ02000007">
    <property type="protein sequence ID" value="PHT76776.1"/>
    <property type="molecule type" value="Genomic_DNA"/>
</dbReference>
<evidence type="ECO:0000256" key="2">
    <source>
        <dbReference type="ARBA" id="ARBA00010617"/>
    </source>
</evidence>
<reference evidence="14 15" key="1">
    <citation type="journal article" date="2014" name="Nat. Genet.">
        <title>Genome sequence of the hot pepper provides insights into the evolution of pungency in Capsicum species.</title>
        <authorList>
            <person name="Kim S."/>
            <person name="Park M."/>
            <person name="Yeom S.I."/>
            <person name="Kim Y.M."/>
            <person name="Lee J.M."/>
            <person name="Lee H.A."/>
            <person name="Seo E."/>
            <person name="Choi J."/>
            <person name="Cheong K."/>
            <person name="Kim K.T."/>
            <person name="Jung K."/>
            <person name="Lee G.W."/>
            <person name="Oh S.K."/>
            <person name="Bae C."/>
            <person name="Kim S.B."/>
            <person name="Lee H.Y."/>
            <person name="Kim S.Y."/>
            <person name="Kim M.S."/>
            <person name="Kang B.C."/>
            <person name="Jo Y.D."/>
            <person name="Yang H.B."/>
            <person name="Jeong H.J."/>
            <person name="Kang W.H."/>
            <person name="Kwon J.K."/>
            <person name="Shin C."/>
            <person name="Lim J.Y."/>
            <person name="Park J.H."/>
            <person name="Huh J.H."/>
            <person name="Kim J.S."/>
            <person name="Kim B.D."/>
            <person name="Cohen O."/>
            <person name="Paran I."/>
            <person name="Suh M.C."/>
            <person name="Lee S.B."/>
            <person name="Kim Y.K."/>
            <person name="Shin Y."/>
            <person name="Noh S.J."/>
            <person name="Park J."/>
            <person name="Seo Y.S."/>
            <person name="Kwon S.Y."/>
            <person name="Kim H.A."/>
            <person name="Park J.M."/>
            <person name="Kim H.J."/>
            <person name="Choi S.B."/>
            <person name="Bosland P.W."/>
            <person name="Reeves G."/>
            <person name="Jo S.H."/>
            <person name="Lee B.W."/>
            <person name="Cho H.T."/>
            <person name="Choi H.S."/>
            <person name="Lee M.S."/>
            <person name="Yu Y."/>
            <person name="Do Choi Y."/>
            <person name="Park B.S."/>
            <person name="van Deynze A."/>
            <person name="Ashrafi H."/>
            <person name="Hill T."/>
            <person name="Kim W.T."/>
            <person name="Pai H.S."/>
            <person name="Ahn H.K."/>
            <person name="Yeam I."/>
            <person name="Giovannoni J.J."/>
            <person name="Rose J.K."/>
            <person name="Sorensen I."/>
            <person name="Lee S.J."/>
            <person name="Kim R.W."/>
            <person name="Choi I.Y."/>
            <person name="Choi B.S."/>
            <person name="Lim J.S."/>
            <person name="Lee Y.H."/>
            <person name="Choi D."/>
        </authorList>
    </citation>
    <scope>NUCLEOTIDE SEQUENCE [LARGE SCALE GENOMIC DNA]</scope>
    <source>
        <strain evidence="15">cv. CM334</strain>
    </source>
</reference>
<keyword evidence="15" id="KW-1185">Reference proteome</keyword>
<dbReference type="InterPro" id="IPR001128">
    <property type="entry name" value="Cyt_P450"/>
</dbReference>
<dbReference type="GO" id="GO:0004497">
    <property type="term" value="F:monooxygenase activity"/>
    <property type="evidence" value="ECO:0000318"/>
    <property type="project" value="GO_Central"/>
</dbReference>
<gene>
    <name evidence="14" type="ORF">T459_20298</name>
</gene>
<dbReference type="InterPro" id="IPR036396">
    <property type="entry name" value="Cyt_P450_sf"/>
</dbReference>
<keyword evidence="10 13" id="KW-0472">Membrane</keyword>
<keyword evidence="8 11" id="KW-0408">Iron</keyword>
<dbReference type="InterPro" id="IPR017972">
    <property type="entry name" value="Cyt_P450_CS"/>
</dbReference>
<evidence type="ECO:0000256" key="13">
    <source>
        <dbReference type="SAM" id="Phobius"/>
    </source>
</evidence>
<dbReference type="CDD" id="cd20642">
    <property type="entry name" value="CYP72"/>
    <property type="match status" value="1"/>
</dbReference>
<reference evidence="14 15" key="2">
    <citation type="journal article" date="2017" name="Genome Biol.">
        <title>New reference genome sequences of hot pepper reveal the massive evolution of plant disease-resistance genes by retroduplication.</title>
        <authorList>
            <person name="Kim S."/>
            <person name="Park J."/>
            <person name="Yeom S.I."/>
            <person name="Kim Y.M."/>
            <person name="Seo E."/>
            <person name="Kim K.T."/>
            <person name="Kim M.S."/>
            <person name="Lee J.M."/>
            <person name="Cheong K."/>
            <person name="Shin H.S."/>
            <person name="Kim S.B."/>
            <person name="Han K."/>
            <person name="Lee J."/>
            <person name="Park M."/>
            <person name="Lee H.A."/>
            <person name="Lee H.Y."/>
            <person name="Lee Y."/>
            <person name="Oh S."/>
            <person name="Lee J.H."/>
            <person name="Choi E."/>
            <person name="Choi E."/>
            <person name="Lee S.E."/>
            <person name="Jeon J."/>
            <person name="Kim H."/>
            <person name="Choi G."/>
            <person name="Song H."/>
            <person name="Lee J."/>
            <person name="Lee S.C."/>
            <person name="Kwon J.K."/>
            <person name="Lee H.Y."/>
            <person name="Koo N."/>
            <person name="Hong Y."/>
            <person name="Kim R.W."/>
            <person name="Kang W.H."/>
            <person name="Huh J.H."/>
            <person name="Kang B.C."/>
            <person name="Yang T.J."/>
            <person name="Lee Y.H."/>
            <person name="Bennetzen J.L."/>
            <person name="Choi D."/>
        </authorList>
    </citation>
    <scope>NUCLEOTIDE SEQUENCE [LARGE SCALE GENOMIC DNA]</scope>
    <source>
        <strain evidence="15">cv. CM334</strain>
    </source>
</reference>
<keyword evidence="4 13" id="KW-0812">Transmembrane</keyword>
<name>A0A1U8HBX4_CAPAN</name>
<dbReference type="SUPFAM" id="SSF48264">
    <property type="entry name" value="Cytochrome P450"/>
    <property type="match status" value="1"/>
</dbReference>
<evidence type="ECO:0000256" key="10">
    <source>
        <dbReference type="ARBA" id="ARBA00023136"/>
    </source>
</evidence>
<evidence type="ECO:0000256" key="12">
    <source>
        <dbReference type="RuleBase" id="RU000461"/>
    </source>
</evidence>
<dbReference type="AlphaFoldDB" id="A0A1U8HBX4"/>
<evidence type="ECO:0000256" key="7">
    <source>
        <dbReference type="ARBA" id="ARBA00023002"/>
    </source>
</evidence>
<dbReference type="PANTHER" id="PTHR24282">
    <property type="entry name" value="CYTOCHROME P450 FAMILY MEMBER"/>
    <property type="match status" value="1"/>
</dbReference>
<evidence type="ECO:0000256" key="11">
    <source>
        <dbReference type="PIRSR" id="PIRSR602401-1"/>
    </source>
</evidence>
<keyword evidence="6 13" id="KW-1133">Transmembrane helix</keyword>
<comment type="caution">
    <text evidence="14">The sequence shown here is derived from an EMBL/GenBank/DDBJ whole genome shotgun (WGS) entry which is preliminary data.</text>
</comment>
<dbReference type="GO" id="GO:0016020">
    <property type="term" value="C:membrane"/>
    <property type="evidence" value="ECO:0007669"/>
    <property type="project" value="UniProtKB-SubCell"/>
</dbReference>
<dbReference type="OMA" id="ILLMPYY"/>
<evidence type="ECO:0000313" key="15">
    <source>
        <dbReference type="Proteomes" id="UP000222542"/>
    </source>
</evidence>
<dbReference type="GO" id="GO:0020037">
    <property type="term" value="F:heme binding"/>
    <property type="evidence" value="ECO:0007669"/>
    <property type="project" value="InterPro"/>
</dbReference>
<dbReference type="SMR" id="A0A1U8HBX4"/>
<dbReference type="PANTHER" id="PTHR24282:SF225">
    <property type="entry name" value="BULB-TYPE LECTIN DOMAIN-CONTAINING PROTEIN"/>
    <property type="match status" value="1"/>
</dbReference>
<proteinExistence type="inferred from homology"/>
<dbReference type="Proteomes" id="UP000222542">
    <property type="component" value="Unassembled WGS sequence"/>
</dbReference>
<evidence type="ECO:0000313" key="14">
    <source>
        <dbReference type="EMBL" id="PHT76776.1"/>
    </source>
</evidence>
<comment type="subcellular location">
    <subcellularLocation>
        <location evidence="1">Membrane</location>
    </subcellularLocation>
</comment>